<protein>
    <submittedName>
        <fullName evidence="1">Uncharacterized protein</fullName>
    </submittedName>
</protein>
<reference evidence="2" key="1">
    <citation type="journal article" date="2013" name="Nat. Genet.">
        <title>The duck genome and transcriptome provide insight into an avian influenza virus reservoir species.</title>
        <authorList>
            <person name="Huang Y."/>
            <person name="Li Y."/>
            <person name="Burt D.W."/>
            <person name="Chen H."/>
            <person name="Zhang Y."/>
            <person name="Qian W."/>
            <person name="Kim H."/>
            <person name="Gan S."/>
            <person name="Zhao Y."/>
            <person name="Li J."/>
            <person name="Yi K."/>
            <person name="Feng H."/>
            <person name="Zhu P."/>
            <person name="Li B."/>
            <person name="Liu Q."/>
            <person name="Fairley S."/>
            <person name="Magor K.E."/>
            <person name="Du Z."/>
            <person name="Hu X."/>
            <person name="Goodman L."/>
            <person name="Tafer H."/>
            <person name="Vignal A."/>
            <person name="Lee T."/>
            <person name="Kim K.W."/>
            <person name="Sheng Z."/>
            <person name="An Y."/>
            <person name="Searle S."/>
            <person name="Herrero J."/>
            <person name="Groenen M.A."/>
            <person name="Crooijmans R.P."/>
            <person name="Faraut T."/>
            <person name="Cai Q."/>
            <person name="Webster R.G."/>
            <person name="Aldridge J.R."/>
            <person name="Warren W.C."/>
            <person name="Bartschat S."/>
            <person name="Kehr S."/>
            <person name="Marz M."/>
            <person name="Stadler P.F."/>
            <person name="Smith J."/>
            <person name="Kraus R.H."/>
            <person name="Zhao Y."/>
            <person name="Ren L."/>
            <person name="Fei J."/>
            <person name="Morisson M."/>
            <person name="Kaiser P."/>
            <person name="Griffin D.K."/>
            <person name="Rao M."/>
            <person name="Pitel F."/>
            <person name="Wang J."/>
            <person name="Li N."/>
        </authorList>
    </citation>
    <scope>NUCLEOTIDE SEQUENCE [LARGE SCALE GENOMIC DNA]</scope>
</reference>
<name>R0KY60_ANAPL</name>
<dbReference type="Proteomes" id="UP000296049">
    <property type="component" value="Unassembled WGS sequence"/>
</dbReference>
<proteinExistence type="predicted"/>
<dbReference type="AlphaFoldDB" id="R0KY60"/>
<accession>R0KY60</accession>
<evidence type="ECO:0000313" key="2">
    <source>
        <dbReference type="Proteomes" id="UP000296049"/>
    </source>
</evidence>
<organism evidence="1 2">
    <name type="scientific">Anas platyrhynchos</name>
    <name type="common">Mallard</name>
    <name type="synonym">Anas boschas</name>
    <dbReference type="NCBI Taxonomy" id="8839"/>
    <lineage>
        <taxon>Eukaryota</taxon>
        <taxon>Metazoa</taxon>
        <taxon>Chordata</taxon>
        <taxon>Craniata</taxon>
        <taxon>Vertebrata</taxon>
        <taxon>Euteleostomi</taxon>
        <taxon>Archelosauria</taxon>
        <taxon>Archosauria</taxon>
        <taxon>Dinosauria</taxon>
        <taxon>Saurischia</taxon>
        <taxon>Theropoda</taxon>
        <taxon>Coelurosauria</taxon>
        <taxon>Aves</taxon>
        <taxon>Neognathae</taxon>
        <taxon>Galloanserae</taxon>
        <taxon>Anseriformes</taxon>
        <taxon>Anatidae</taxon>
        <taxon>Anatinae</taxon>
        <taxon>Anas</taxon>
    </lineage>
</organism>
<keyword evidence="2" id="KW-1185">Reference proteome</keyword>
<evidence type="ECO:0000313" key="1">
    <source>
        <dbReference type="EMBL" id="EOA94144.1"/>
    </source>
</evidence>
<sequence length="243" mass="27600">MKKDNFKEHQGKNLKTTVSEQSSYCIGIKNCGKTGNMYQAQHNTTKSDCGILNESGNTQPIKVHKQPLKYLAYFTHKKAETMGLYNLLRSYCTLATWPHTGQYFSEVHQNKGMEWMPMQRIHFSRAVRSPVSIQSLPQENKQTNGTVIRCKEITQLSILYTGEVVAKKGEGKKTMGLDESLLNMSANKSNDPHNYDVNQFEKTKASTGQHNAIQSSKKQANKAAIRTEEGMKEWGAKWYQQQT</sequence>
<dbReference type="EMBL" id="KB744961">
    <property type="protein sequence ID" value="EOA94144.1"/>
    <property type="molecule type" value="Genomic_DNA"/>
</dbReference>
<gene>
    <name evidence="1" type="ORF">Anapl_16035</name>
</gene>